<organism evidence="3 4">
    <name type="scientific">Adineta ricciae</name>
    <name type="common">Rotifer</name>
    <dbReference type="NCBI Taxonomy" id="249248"/>
    <lineage>
        <taxon>Eukaryota</taxon>
        <taxon>Metazoa</taxon>
        <taxon>Spiralia</taxon>
        <taxon>Gnathifera</taxon>
        <taxon>Rotifera</taxon>
        <taxon>Eurotatoria</taxon>
        <taxon>Bdelloidea</taxon>
        <taxon>Adinetida</taxon>
        <taxon>Adinetidae</taxon>
        <taxon>Adineta</taxon>
    </lineage>
</organism>
<proteinExistence type="predicted"/>
<name>A0A816AKN1_ADIRI</name>
<dbReference type="AlphaFoldDB" id="A0A816AKN1"/>
<keyword evidence="4" id="KW-1185">Reference proteome</keyword>
<sequence>MATASSSLVKQMQTDVIQETNRANGDDVQKEKELKFRAMFDYSLSTPRYSSLSNWSSSDQLQKRKRLLKHPFYIGFSHATNNQLVLYGQMTSANGQYTKQIIR</sequence>
<dbReference type="EMBL" id="CAJNOR010006578">
    <property type="protein sequence ID" value="CAF1598840.1"/>
    <property type="molecule type" value="Genomic_DNA"/>
</dbReference>
<feature type="compositionally biased region" description="Polar residues" evidence="1">
    <location>
        <begin position="1"/>
        <end position="23"/>
    </location>
</feature>
<reference evidence="3" key="1">
    <citation type="submission" date="2021-02" db="EMBL/GenBank/DDBJ databases">
        <authorList>
            <person name="Nowell W R."/>
        </authorList>
    </citation>
    <scope>NUCLEOTIDE SEQUENCE</scope>
</reference>
<protein>
    <submittedName>
        <fullName evidence="3">Uncharacterized protein</fullName>
    </submittedName>
</protein>
<evidence type="ECO:0000256" key="1">
    <source>
        <dbReference type="SAM" id="MobiDB-lite"/>
    </source>
</evidence>
<feature type="region of interest" description="Disordered" evidence="1">
    <location>
        <begin position="1"/>
        <end position="28"/>
    </location>
</feature>
<gene>
    <name evidence="2" type="ORF">EDS130_LOCUS43853</name>
    <name evidence="3" type="ORF">XAT740_LOCUS47442</name>
</gene>
<evidence type="ECO:0000313" key="3">
    <source>
        <dbReference type="EMBL" id="CAF1598840.1"/>
    </source>
</evidence>
<dbReference type="Proteomes" id="UP000663828">
    <property type="component" value="Unassembled WGS sequence"/>
</dbReference>
<evidence type="ECO:0000313" key="2">
    <source>
        <dbReference type="EMBL" id="CAF1520643.1"/>
    </source>
</evidence>
<accession>A0A816AKN1</accession>
<evidence type="ECO:0000313" key="4">
    <source>
        <dbReference type="Proteomes" id="UP000663828"/>
    </source>
</evidence>
<dbReference type="EMBL" id="CAJNOJ010000768">
    <property type="protein sequence ID" value="CAF1520643.1"/>
    <property type="molecule type" value="Genomic_DNA"/>
</dbReference>
<dbReference type="Proteomes" id="UP000663852">
    <property type="component" value="Unassembled WGS sequence"/>
</dbReference>
<comment type="caution">
    <text evidence="3">The sequence shown here is derived from an EMBL/GenBank/DDBJ whole genome shotgun (WGS) entry which is preliminary data.</text>
</comment>